<dbReference type="Gene3D" id="1.10.630.10">
    <property type="entry name" value="Cytochrome P450"/>
    <property type="match status" value="1"/>
</dbReference>
<evidence type="ECO:0000313" key="2">
    <source>
        <dbReference type="Proteomes" id="UP000485058"/>
    </source>
</evidence>
<evidence type="ECO:0000313" key="1">
    <source>
        <dbReference type="EMBL" id="GFH28564.1"/>
    </source>
</evidence>
<dbReference type="SUPFAM" id="SSF48264">
    <property type="entry name" value="Cytochrome P450"/>
    <property type="match status" value="1"/>
</dbReference>
<dbReference type="GO" id="GO:0005506">
    <property type="term" value="F:iron ion binding"/>
    <property type="evidence" value="ECO:0007669"/>
    <property type="project" value="InterPro"/>
</dbReference>
<evidence type="ECO:0008006" key="3">
    <source>
        <dbReference type="Google" id="ProtNLM"/>
    </source>
</evidence>
<dbReference type="GO" id="GO:0016705">
    <property type="term" value="F:oxidoreductase activity, acting on paired donors, with incorporation or reduction of molecular oxygen"/>
    <property type="evidence" value="ECO:0007669"/>
    <property type="project" value="InterPro"/>
</dbReference>
<feature type="non-terminal residue" evidence="1">
    <location>
        <position position="64"/>
    </location>
</feature>
<accession>A0A6A0A8P2</accession>
<reference evidence="1 2" key="1">
    <citation type="submission" date="2020-02" db="EMBL/GenBank/DDBJ databases">
        <title>Draft genome sequence of Haematococcus lacustris strain NIES-144.</title>
        <authorList>
            <person name="Morimoto D."/>
            <person name="Nakagawa S."/>
            <person name="Yoshida T."/>
            <person name="Sawayama S."/>
        </authorList>
    </citation>
    <scope>NUCLEOTIDE SEQUENCE [LARGE SCALE GENOMIC DNA]</scope>
    <source>
        <strain evidence="1 2">NIES-144</strain>
    </source>
</reference>
<dbReference type="Proteomes" id="UP000485058">
    <property type="component" value="Unassembled WGS sequence"/>
</dbReference>
<dbReference type="InterPro" id="IPR036396">
    <property type="entry name" value="Cyt_P450_sf"/>
</dbReference>
<comment type="caution">
    <text evidence="1">The sequence shown here is derived from an EMBL/GenBank/DDBJ whole genome shotgun (WGS) entry which is preliminary data.</text>
</comment>
<protein>
    <recommendedName>
        <fullName evidence="3">Cytochrome P450</fullName>
    </recommendedName>
</protein>
<gene>
    <name evidence="1" type="ORF">HaLaN_27074</name>
</gene>
<dbReference type="EMBL" id="BLLF01003934">
    <property type="protein sequence ID" value="GFH28564.1"/>
    <property type="molecule type" value="Genomic_DNA"/>
</dbReference>
<proteinExistence type="predicted"/>
<organism evidence="1 2">
    <name type="scientific">Haematococcus lacustris</name>
    <name type="common">Green alga</name>
    <name type="synonym">Haematococcus pluvialis</name>
    <dbReference type="NCBI Taxonomy" id="44745"/>
    <lineage>
        <taxon>Eukaryota</taxon>
        <taxon>Viridiplantae</taxon>
        <taxon>Chlorophyta</taxon>
        <taxon>core chlorophytes</taxon>
        <taxon>Chlorophyceae</taxon>
        <taxon>CS clade</taxon>
        <taxon>Chlamydomonadales</taxon>
        <taxon>Haematococcaceae</taxon>
        <taxon>Haematococcus</taxon>
    </lineage>
</organism>
<keyword evidence="2" id="KW-1185">Reference proteome</keyword>
<sequence>MVHNYPKSPTYDGLHPFVGRKSLVVSEAGVWAKQRKAFNPGFQYQFLKDLVPVFTAKTQLLCDR</sequence>
<dbReference type="GO" id="GO:0020037">
    <property type="term" value="F:heme binding"/>
    <property type="evidence" value="ECO:0007669"/>
    <property type="project" value="InterPro"/>
</dbReference>
<dbReference type="AlphaFoldDB" id="A0A6A0A8P2"/>
<name>A0A6A0A8P2_HAELA</name>
<dbReference type="GO" id="GO:0004497">
    <property type="term" value="F:monooxygenase activity"/>
    <property type="evidence" value="ECO:0007669"/>
    <property type="project" value="InterPro"/>
</dbReference>